<evidence type="ECO:0000313" key="4">
    <source>
        <dbReference type="Proteomes" id="UP001177140"/>
    </source>
</evidence>
<evidence type="ECO:0000256" key="1">
    <source>
        <dbReference type="ARBA" id="ARBA00023054"/>
    </source>
</evidence>
<feature type="non-terminal residue" evidence="3">
    <location>
        <position position="141"/>
    </location>
</feature>
<sequence>RVHIYPKGCSTTYSNLSLFLICDDLTKCPNVEFSCVVMSQTDSSYNVKKSVKHQFSHGSSKSYGWPSFMPLTQLHNRSKGYLRHDTCIIQVAVTCLTSEAATLSATGQMNKADPVVATGQRSKANAETSLVNELNAVVFIV</sequence>
<evidence type="ECO:0000313" key="3">
    <source>
        <dbReference type="EMBL" id="MCL7043280.1"/>
    </source>
</evidence>
<dbReference type="AlphaFoldDB" id="A0AA41VL33"/>
<name>A0AA41VL33_PAPNU</name>
<dbReference type="EMBL" id="JAJJMA010244894">
    <property type="protein sequence ID" value="MCL7043280.1"/>
    <property type="molecule type" value="Genomic_DNA"/>
</dbReference>
<dbReference type="Pfam" id="PF22486">
    <property type="entry name" value="MATH_2"/>
    <property type="match status" value="1"/>
</dbReference>
<protein>
    <recommendedName>
        <fullName evidence="2">MATH domain-containing protein</fullName>
    </recommendedName>
</protein>
<dbReference type="InterPro" id="IPR002083">
    <property type="entry name" value="MATH/TRAF_dom"/>
</dbReference>
<dbReference type="PANTHER" id="PTHR46236">
    <property type="entry name" value="TRAF-LIKE SUPERFAMILY PROTEIN"/>
    <property type="match status" value="1"/>
</dbReference>
<accession>A0AA41VL33</accession>
<evidence type="ECO:0000259" key="2">
    <source>
        <dbReference type="PROSITE" id="PS50144"/>
    </source>
</evidence>
<dbReference type="SUPFAM" id="SSF49599">
    <property type="entry name" value="TRAF domain-like"/>
    <property type="match status" value="1"/>
</dbReference>
<gene>
    <name evidence="3" type="ORF">MKW94_016011</name>
</gene>
<keyword evidence="4" id="KW-1185">Reference proteome</keyword>
<keyword evidence="1" id="KW-0175">Coiled coil</keyword>
<dbReference type="CDD" id="cd00121">
    <property type="entry name" value="MATH"/>
    <property type="match status" value="1"/>
</dbReference>
<reference evidence="3" key="1">
    <citation type="submission" date="2022-03" db="EMBL/GenBank/DDBJ databases">
        <title>A functionally conserved STORR gene fusion in Papaver species that diverged 16.8 million years ago.</title>
        <authorList>
            <person name="Catania T."/>
        </authorList>
    </citation>
    <scope>NUCLEOTIDE SEQUENCE</scope>
    <source>
        <strain evidence="3">S-191538</strain>
    </source>
</reference>
<dbReference type="PROSITE" id="PS50144">
    <property type="entry name" value="MATH"/>
    <property type="match status" value="1"/>
</dbReference>
<proteinExistence type="predicted"/>
<dbReference type="InterPro" id="IPR008974">
    <property type="entry name" value="TRAF-like"/>
</dbReference>
<feature type="domain" description="MATH" evidence="2">
    <location>
        <begin position="1"/>
        <end position="93"/>
    </location>
</feature>
<organism evidence="3 4">
    <name type="scientific">Papaver nudicaule</name>
    <name type="common">Iceland poppy</name>
    <dbReference type="NCBI Taxonomy" id="74823"/>
    <lineage>
        <taxon>Eukaryota</taxon>
        <taxon>Viridiplantae</taxon>
        <taxon>Streptophyta</taxon>
        <taxon>Embryophyta</taxon>
        <taxon>Tracheophyta</taxon>
        <taxon>Spermatophyta</taxon>
        <taxon>Magnoliopsida</taxon>
        <taxon>Ranunculales</taxon>
        <taxon>Papaveraceae</taxon>
        <taxon>Papaveroideae</taxon>
        <taxon>Papaver</taxon>
    </lineage>
</organism>
<dbReference type="Gene3D" id="2.60.210.10">
    <property type="entry name" value="Apoptosis, Tumor Necrosis Factor Receptor Associated Protein 2, Chain A"/>
    <property type="match status" value="1"/>
</dbReference>
<dbReference type="PANTHER" id="PTHR46236:SF35">
    <property type="entry name" value="MATH DOMAIN-CONTAINING PROTEIN"/>
    <property type="match status" value="1"/>
</dbReference>
<dbReference type="Proteomes" id="UP001177140">
    <property type="component" value="Unassembled WGS sequence"/>
</dbReference>
<comment type="caution">
    <text evidence="3">The sequence shown here is derived from an EMBL/GenBank/DDBJ whole genome shotgun (WGS) entry which is preliminary data.</text>
</comment>
<dbReference type="InterPro" id="IPR050804">
    <property type="entry name" value="MCC"/>
</dbReference>